<feature type="domain" description="DUF7373" evidence="2">
    <location>
        <begin position="197"/>
        <end position="335"/>
    </location>
</feature>
<reference evidence="3 4" key="1">
    <citation type="submission" date="2014-08" db="EMBL/GenBank/DDBJ databases">
        <title>Complete genome sequence of Corynebacterium aquilae S-613T(T) (=DSM 44791(T)), isolated from the choana of a healthy golden eagle.</title>
        <authorList>
            <person name="Ruckert C."/>
            <person name="Albersmeier A."/>
            <person name="Winkler A."/>
            <person name="Kalinowski J."/>
        </authorList>
    </citation>
    <scope>NUCLEOTIDE SEQUENCE [LARGE SCALE GENOMIC DNA]</scope>
    <source>
        <strain evidence="3 4">S-613</strain>
    </source>
</reference>
<dbReference type="EMBL" id="CP009245">
    <property type="protein sequence ID" value="APT83917.1"/>
    <property type="molecule type" value="Genomic_DNA"/>
</dbReference>
<organism evidence="3 4">
    <name type="scientific">Corynebacterium aquilae DSM 44791</name>
    <dbReference type="NCBI Taxonomy" id="1431546"/>
    <lineage>
        <taxon>Bacteria</taxon>
        <taxon>Bacillati</taxon>
        <taxon>Actinomycetota</taxon>
        <taxon>Actinomycetes</taxon>
        <taxon>Mycobacteriales</taxon>
        <taxon>Corynebacteriaceae</taxon>
        <taxon>Corynebacterium</taxon>
    </lineage>
</organism>
<protein>
    <submittedName>
        <fullName evidence="3">Uncharacterized protein</fullName>
    </submittedName>
</protein>
<evidence type="ECO:0000259" key="1">
    <source>
        <dbReference type="Pfam" id="PF24088"/>
    </source>
</evidence>
<evidence type="ECO:0000313" key="3">
    <source>
        <dbReference type="EMBL" id="APT83917.1"/>
    </source>
</evidence>
<sequence length="346" mass="38546">MQLGELLKSREDDLHSGFINGGTNSDKTDGGIDIKNVVLRFSSPEVAQEVAEDFYKVRLDPEDQYHFVDVQDLNWSAGNYPIRFQGKVGGLDEKLTIPVINEKAPVPDYLISDVDDVIASFTHDEYFFLVKFTGRSADEEFITGYMEKAYPKLIEGIDNAQTQKTKSGYGKVDRIRNADKGGLLRLSPSFQESDKKTQTVPMPAVMNKRQAVSTFSDPRATLEEFEEAGVTKIARNGTMIIETSSENAAAKLYEFLRDGYAEDGTLEEYKDPQGLPNTTCFEGINSKGSPNEECIQQYGRYVVSATGIGSADEDPDRKQLRLGMTQRMAAQYLIFKDAEGKDLTAE</sequence>
<dbReference type="AlphaFoldDB" id="A0A1L7CDJ4"/>
<keyword evidence="4" id="KW-1185">Reference proteome</keyword>
<name>A0A1L7CDJ4_9CORY</name>
<evidence type="ECO:0000259" key="2">
    <source>
        <dbReference type="Pfam" id="PF24092"/>
    </source>
</evidence>
<evidence type="ECO:0000313" key="4">
    <source>
        <dbReference type="Proteomes" id="UP000185478"/>
    </source>
</evidence>
<dbReference type="InterPro" id="IPR056463">
    <property type="entry name" value="DUF7373_C"/>
</dbReference>
<dbReference type="KEGG" id="caqu:CAQU_01215"/>
<feature type="domain" description="DUF7373" evidence="1">
    <location>
        <begin position="12"/>
        <end position="163"/>
    </location>
</feature>
<dbReference type="InterPro" id="IPR055797">
    <property type="entry name" value="DUF7373"/>
</dbReference>
<dbReference type="Pfam" id="PF24092">
    <property type="entry name" value="DUF7373_C"/>
    <property type="match status" value="1"/>
</dbReference>
<dbReference type="Pfam" id="PF24088">
    <property type="entry name" value="DUF7373"/>
    <property type="match status" value="1"/>
</dbReference>
<gene>
    <name evidence="3" type="ORF">CAQU_01215</name>
</gene>
<dbReference type="Proteomes" id="UP000185478">
    <property type="component" value="Chromosome"/>
</dbReference>
<proteinExistence type="predicted"/>
<accession>A0A1L7CDJ4</accession>